<sequence>MRLPCCNLVIDKTIYFVIVDDTAGLHEGVNDCRTDKFEATLLQRLGNGLGKRGGNVSGDAISAQNLAVGKRPDEIGELLTVFLHFAINACAVDGRLYLCP</sequence>
<reference evidence="1 2" key="1">
    <citation type="submission" date="2015-03" db="EMBL/GenBank/DDBJ databases">
        <title>Draft Genome Sequence of Burkholderia andropogonis type strain ICMP2807, isolated from Sorghum bicolor.</title>
        <authorList>
            <person name="Lopes-Santos L."/>
            <person name="Castro D.B."/>
            <person name="Ottoboni L.M."/>
            <person name="Park D."/>
            <person name="Weirc B.S."/>
            <person name="Destefano S.A."/>
        </authorList>
    </citation>
    <scope>NUCLEOTIDE SEQUENCE [LARGE SCALE GENOMIC DNA]</scope>
    <source>
        <strain evidence="1 2">ICMP2807</strain>
    </source>
</reference>
<accession>A0A0F5JWB6</accession>
<evidence type="ECO:0000313" key="1">
    <source>
        <dbReference type="EMBL" id="KKB62123.1"/>
    </source>
</evidence>
<proteinExistence type="predicted"/>
<gene>
    <name evidence="1" type="ORF">WM40_19055</name>
</gene>
<organism evidence="1 2">
    <name type="scientific">Robbsia andropogonis</name>
    <dbReference type="NCBI Taxonomy" id="28092"/>
    <lineage>
        <taxon>Bacteria</taxon>
        <taxon>Pseudomonadati</taxon>
        <taxon>Pseudomonadota</taxon>
        <taxon>Betaproteobacteria</taxon>
        <taxon>Burkholderiales</taxon>
        <taxon>Burkholderiaceae</taxon>
        <taxon>Robbsia</taxon>
    </lineage>
</organism>
<name>A0A0F5JWB6_9BURK</name>
<keyword evidence="2" id="KW-1185">Reference proteome</keyword>
<comment type="caution">
    <text evidence="1">The sequence shown here is derived from an EMBL/GenBank/DDBJ whole genome shotgun (WGS) entry which is preliminary data.</text>
</comment>
<evidence type="ECO:0000313" key="2">
    <source>
        <dbReference type="Proteomes" id="UP000033618"/>
    </source>
</evidence>
<protein>
    <submittedName>
        <fullName evidence="1">Uncharacterized protein</fullName>
    </submittedName>
</protein>
<dbReference type="EMBL" id="LAQU01000024">
    <property type="protein sequence ID" value="KKB62123.1"/>
    <property type="molecule type" value="Genomic_DNA"/>
</dbReference>
<dbReference type="Proteomes" id="UP000033618">
    <property type="component" value="Unassembled WGS sequence"/>
</dbReference>
<dbReference type="AlphaFoldDB" id="A0A0F5JWB6"/>